<protein>
    <submittedName>
        <fullName evidence="1">Uncharacterized protein</fullName>
    </submittedName>
</protein>
<dbReference type="Proteomes" id="UP000322214">
    <property type="component" value="Chromosome"/>
</dbReference>
<proteinExistence type="predicted"/>
<dbReference type="OrthoDB" id="215101at2"/>
<evidence type="ECO:0000313" key="1">
    <source>
        <dbReference type="EMBL" id="QEG24147.1"/>
    </source>
</evidence>
<dbReference type="AlphaFoldDB" id="A0A5B9PBQ4"/>
<accession>A0A5B9PBQ4</accession>
<sequence length="156" mass="17851">MDKMEIGVALIRKMDRRIHWLGKFDRANNQIDFVIAHRLEKESWRESIIREVAWELDIDRKRDFIVSNMAQLNINLEATLPGQLEPVSVACAFYNVELYRKSAIEQIDGNADLVWLSSSEICNGVTDNGTPLNPLVVLLNEEADVIQHWESDATGE</sequence>
<keyword evidence="2" id="KW-1185">Reference proteome</keyword>
<dbReference type="KEGG" id="mff:MFFC18_40630"/>
<evidence type="ECO:0000313" key="2">
    <source>
        <dbReference type="Proteomes" id="UP000322214"/>
    </source>
</evidence>
<dbReference type="EMBL" id="CP042912">
    <property type="protein sequence ID" value="QEG24147.1"/>
    <property type="molecule type" value="Genomic_DNA"/>
</dbReference>
<dbReference type="RefSeq" id="WP_075083440.1">
    <property type="nucleotide sequence ID" value="NZ_CP042912.1"/>
</dbReference>
<name>A0A5B9PBQ4_9BACT</name>
<gene>
    <name evidence="1" type="ORF">MFFC18_40630</name>
</gene>
<dbReference type="STRING" id="980251.GCA_001642875_00639"/>
<reference evidence="1 2" key="1">
    <citation type="submission" date="2019-08" db="EMBL/GenBank/DDBJ databases">
        <title>Deep-cultivation of Planctomycetes and their phenomic and genomic characterization uncovers novel biology.</title>
        <authorList>
            <person name="Wiegand S."/>
            <person name="Jogler M."/>
            <person name="Boedeker C."/>
            <person name="Pinto D."/>
            <person name="Vollmers J."/>
            <person name="Rivas-Marin E."/>
            <person name="Kohn T."/>
            <person name="Peeters S.H."/>
            <person name="Heuer A."/>
            <person name="Rast P."/>
            <person name="Oberbeckmann S."/>
            <person name="Bunk B."/>
            <person name="Jeske O."/>
            <person name="Meyerdierks A."/>
            <person name="Storesund J.E."/>
            <person name="Kallscheuer N."/>
            <person name="Luecker S."/>
            <person name="Lage O.M."/>
            <person name="Pohl T."/>
            <person name="Merkel B.J."/>
            <person name="Hornburger P."/>
            <person name="Mueller R.-W."/>
            <person name="Bruemmer F."/>
            <person name="Labrenz M."/>
            <person name="Spormann A.M."/>
            <person name="Op den Camp H."/>
            <person name="Overmann J."/>
            <person name="Amann R."/>
            <person name="Jetten M.S.M."/>
            <person name="Mascher T."/>
            <person name="Medema M.H."/>
            <person name="Devos D.P."/>
            <person name="Kaster A.-K."/>
            <person name="Ovreas L."/>
            <person name="Rohde M."/>
            <person name="Galperin M.Y."/>
            <person name="Jogler C."/>
        </authorList>
    </citation>
    <scope>NUCLEOTIDE SEQUENCE [LARGE SCALE GENOMIC DNA]</scope>
    <source>
        <strain evidence="1 2">FC18</strain>
    </source>
</reference>
<organism evidence="1 2">
    <name type="scientific">Mariniblastus fucicola</name>
    <dbReference type="NCBI Taxonomy" id="980251"/>
    <lineage>
        <taxon>Bacteria</taxon>
        <taxon>Pseudomonadati</taxon>
        <taxon>Planctomycetota</taxon>
        <taxon>Planctomycetia</taxon>
        <taxon>Pirellulales</taxon>
        <taxon>Pirellulaceae</taxon>
        <taxon>Mariniblastus</taxon>
    </lineage>
</organism>